<dbReference type="GO" id="GO:0004860">
    <property type="term" value="F:protein kinase inhibitor activity"/>
    <property type="evidence" value="ECO:0007669"/>
    <property type="project" value="UniProtKB-KW"/>
</dbReference>
<sequence>MAFALSNMQVTSDAFGHHRDIPTQYTGEGEDISPALAWQDAPEGTQGFAVVCHDPDAPLVQDGTYGFVHWVLYNLPGTLSELQENTQEGVAGKNDFGNVGYGGPMPPDGHGKHHYYFWVLALDRQTSLPEGLSLPELLKELEPNLLGMNRLIGTFKRDG</sequence>
<dbReference type="InterPro" id="IPR036610">
    <property type="entry name" value="PEBP-like_sf"/>
</dbReference>
<reference evidence="1" key="1">
    <citation type="submission" date="2022-05" db="EMBL/GenBank/DDBJ databases">
        <title>Halomonas geminus sp. nov. and Halomonas llamarensis sp. nov. isolated from high-altitude salars of the Atacama Desert.</title>
        <authorList>
            <person name="Hintersatz C."/>
            <person name="Rojas L.A."/>
            <person name="Wei T.-S."/>
            <person name="Kutschke S."/>
            <person name="Lehmann F."/>
            <person name="Jain R."/>
            <person name="Pollmann K."/>
        </authorList>
    </citation>
    <scope>NUCLEOTIDE SEQUENCE</scope>
    <source>
        <strain evidence="1">ATCHA</strain>
    </source>
</reference>
<dbReference type="RefSeq" id="WP_250082216.1">
    <property type="nucleotide sequence ID" value="NZ_JAMJPJ010000017.1"/>
</dbReference>
<name>A0ABT0SRU9_9GAMM</name>
<organism evidence="1 2">
    <name type="scientific">Halomonas llamarensis</name>
    <dbReference type="NCBI Taxonomy" id="2945104"/>
    <lineage>
        <taxon>Bacteria</taxon>
        <taxon>Pseudomonadati</taxon>
        <taxon>Pseudomonadota</taxon>
        <taxon>Gammaproteobacteria</taxon>
        <taxon>Oceanospirillales</taxon>
        <taxon>Halomonadaceae</taxon>
        <taxon>Halomonas</taxon>
    </lineage>
</organism>
<dbReference type="EMBL" id="JAMJPJ010000017">
    <property type="protein sequence ID" value="MCL7930543.1"/>
    <property type="molecule type" value="Genomic_DNA"/>
</dbReference>
<gene>
    <name evidence="1" type="ORF">M8006_11260</name>
</gene>
<proteinExistence type="predicted"/>
<keyword evidence="1" id="KW-0649">Protein kinase inhibitor</keyword>
<dbReference type="PANTHER" id="PTHR30289:SF1">
    <property type="entry name" value="PEBP (PHOSPHATIDYLETHANOLAMINE-BINDING PROTEIN) FAMILY PROTEIN"/>
    <property type="match status" value="1"/>
</dbReference>
<accession>A0ABT0SRU9</accession>
<dbReference type="Gene3D" id="3.90.280.10">
    <property type="entry name" value="PEBP-like"/>
    <property type="match status" value="1"/>
</dbReference>
<dbReference type="InterPro" id="IPR008914">
    <property type="entry name" value="PEBP"/>
</dbReference>
<comment type="caution">
    <text evidence="1">The sequence shown here is derived from an EMBL/GenBank/DDBJ whole genome shotgun (WGS) entry which is preliminary data.</text>
</comment>
<dbReference type="Pfam" id="PF01161">
    <property type="entry name" value="PBP"/>
    <property type="match status" value="1"/>
</dbReference>
<evidence type="ECO:0000313" key="1">
    <source>
        <dbReference type="EMBL" id="MCL7930543.1"/>
    </source>
</evidence>
<dbReference type="SUPFAM" id="SSF49777">
    <property type="entry name" value="PEBP-like"/>
    <property type="match status" value="1"/>
</dbReference>
<dbReference type="CDD" id="cd00865">
    <property type="entry name" value="PEBP_bact_arch"/>
    <property type="match status" value="1"/>
</dbReference>
<dbReference type="PANTHER" id="PTHR30289">
    <property type="entry name" value="UNCHARACTERIZED PROTEIN YBCL-RELATED"/>
    <property type="match status" value="1"/>
</dbReference>
<dbReference type="NCBIfam" id="TIGR00481">
    <property type="entry name" value="YbhB/YbcL family Raf kinase inhibitor-like protein"/>
    <property type="match status" value="1"/>
</dbReference>
<keyword evidence="2" id="KW-1185">Reference proteome</keyword>
<dbReference type="Proteomes" id="UP001165308">
    <property type="component" value="Unassembled WGS sequence"/>
</dbReference>
<protein>
    <submittedName>
        <fullName evidence="1">YbhB/YbcL family Raf kinase inhibitor-like protein</fullName>
    </submittedName>
</protein>
<evidence type="ECO:0000313" key="2">
    <source>
        <dbReference type="Proteomes" id="UP001165308"/>
    </source>
</evidence>
<dbReference type="InterPro" id="IPR005247">
    <property type="entry name" value="YbhB_YbcL/LppC-like"/>
</dbReference>